<feature type="chain" id="PRO_5040893472" evidence="2">
    <location>
        <begin position="32"/>
        <end position="187"/>
    </location>
</feature>
<keyword evidence="2" id="KW-0732">Signal</keyword>
<evidence type="ECO:0000256" key="1">
    <source>
        <dbReference type="SAM" id="Phobius"/>
    </source>
</evidence>
<dbReference type="KEGG" id="arue:QQX03_05680"/>
<proteinExistence type="predicted"/>
<organism evidence="3 4">
    <name type="scientific">Altererythrobacter rubellus</name>
    <dbReference type="NCBI Taxonomy" id="2173831"/>
    <lineage>
        <taxon>Bacteria</taxon>
        <taxon>Pseudomonadati</taxon>
        <taxon>Pseudomonadota</taxon>
        <taxon>Alphaproteobacteria</taxon>
        <taxon>Sphingomonadales</taxon>
        <taxon>Erythrobacteraceae</taxon>
        <taxon>Altererythrobacter</taxon>
    </lineage>
</organism>
<dbReference type="Proteomes" id="UP001231445">
    <property type="component" value="Chromosome"/>
</dbReference>
<gene>
    <name evidence="3" type="ORF">QQX03_05680</name>
</gene>
<accession>A0A9Y2B9L4</accession>
<dbReference type="RefSeq" id="WP_285976891.1">
    <property type="nucleotide sequence ID" value="NZ_CP127221.1"/>
</dbReference>
<name>A0A9Y2B9L4_9SPHN</name>
<protein>
    <submittedName>
        <fullName evidence="3">Uncharacterized protein</fullName>
    </submittedName>
</protein>
<keyword evidence="1" id="KW-0812">Transmembrane</keyword>
<sequence>MSKTTQAFAKGGIATAAVGALALAGAAPAQAKNRDDKIDAGDVIAGALIVGGLAAILGGSNNNNRYRDKYRYHDRDYRPQGNPERAIQKCINAVERDARRAGYRFADVTEIRDVDRERRGWEIRGRLVVDEGRGGYRGDRYRDRNRYNDRGYAYNHRGQNLDQGRFKCEIQRGRVVGINYRGLRYLD</sequence>
<reference evidence="3 4" key="1">
    <citation type="submission" date="2023-06" db="EMBL/GenBank/DDBJ databases">
        <title>Altererythrobacter rubellus NBRC 112769 genome.</title>
        <authorList>
            <person name="Zhang K."/>
        </authorList>
    </citation>
    <scope>NUCLEOTIDE SEQUENCE [LARGE SCALE GENOMIC DNA]</scope>
    <source>
        <strain evidence="3 4">NBRC 112769</strain>
    </source>
</reference>
<dbReference type="AlphaFoldDB" id="A0A9Y2B9L4"/>
<evidence type="ECO:0000256" key="2">
    <source>
        <dbReference type="SAM" id="SignalP"/>
    </source>
</evidence>
<keyword evidence="4" id="KW-1185">Reference proteome</keyword>
<evidence type="ECO:0000313" key="3">
    <source>
        <dbReference type="EMBL" id="WIW96588.1"/>
    </source>
</evidence>
<keyword evidence="1" id="KW-0472">Membrane</keyword>
<feature type="signal peptide" evidence="2">
    <location>
        <begin position="1"/>
        <end position="31"/>
    </location>
</feature>
<keyword evidence="1" id="KW-1133">Transmembrane helix</keyword>
<evidence type="ECO:0000313" key="4">
    <source>
        <dbReference type="Proteomes" id="UP001231445"/>
    </source>
</evidence>
<dbReference type="EMBL" id="CP127221">
    <property type="protein sequence ID" value="WIW96588.1"/>
    <property type="molecule type" value="Genomic_DNA"/>
</dbReference>
<feature type="transmembrane region" description="Helical" evidence="1">
    <location>
        <begin position="41"/>
        <end position="59"/>
    </location>
</feature>